<dbReference type="Proteomes" id="UP000245462">
    <property type="component" value="Unassembled WGS sequence"/>
</dbReference>
<accession>A0A2U1F853</accession>
<evidence type="ECO:0000313" key="1">
    <source>
        <dbReference type="EMBL" id="PVZ08377.1"/>
    </source>
</evidence>
<dbReference type="GeneID" id="94551593"/>
<dbReference type="EMBL" id="QEKY01000013">
    <property type="protein sequence ID" value="PVZ08377.1"/>
    <property type="molecule type" value="Genomic_DNA"/>
</dbReference>
<keyword evidence="2" id="KW-1185">Reference proteome</keyword>
<evidence type="ECO:0000313" key="2">
    <source>
        <dbReference type="Proteomes" id="UP000245462"/>
    </source>
</evidence>
<dbReference type="AlphaFoldDB" id="A0A2U1F853"/>
<protein>
    <submittedName>
        <fullName evidence="1">Uncharacterized protein</fullName>
    </submittedName>
</protein>
<organism evidence="1 2">
    <name type="scientific">Porphyromonas loveana</name>
    <dbReference type="NCBI Taxonomy" id="1884669"/>
    <lineage>
        <taxon>Bacteria</taxon>
        <taxon>Pseudomonadati</taxon>
        <taxon>Bacteroidota</taxon>
        <taxon>Bacteroidia</taxon>
        <taxon>Bacteroidales</taxon>
        <taxon>Porphyromonadaceae</taxon>
        <taxon>Porphyromonas</taxon>
    </lineage>
</organism>
<name>A0A2U1F853_9PORP</name>
<dbReference type="RefSeq" id="WP_133241542.1">
    <property type="nucleotide sequence ID" value="NZ_QEKY01000013.1"/>
</dbReference>
<comment type="caution">
    <text evidence="1">The sequence shown here is derived from an EMBL/GenBank/DDBJ whole genome shotgun (WGS) entry which is preliminary data.</text>
</comment>
<proteinExistence type="predicted"/>
<sequence length="66" mass="7748">MRQIEKFLARKSQEFGACFCHYLARQIASYAPFNPVFEGYFSIDRLKAAQKASSRKHTYPKVRIFV</sequence>
<reference evidence="1 2" key="1">
    <citation type="submission" date="2018-04" db="EMBL/GenBank/DDBJ databases">
        <title>Genomic Encyclopedia of Type Strains, Phase IV (KMG-IV): sequencing the most valuable type-strain genomes for metagenomic binning, comparative biology and taxonomic classification.</title>
        <authorList>
            <person name="Goeker M."/>
        </authorList>
    </citation>
    <scope>NUCLEOTIDE SEQUENCE [LARGE SCALE GENOMIC DNA]</scope>
    <source>
        <strain evidence="1 2">DSM 28520</strain>
    </source>
</reference>
<gene>
    <name evidence="1" type="ORF">C7382_11330</name>
</gene>